<dbReference type="Gene3D" id="1.25.40.10">
    <property type="entry name" value="Tetratricopeptide repeat domain"/>
    <property type="match status" value="2"/>
</dbReference>
<dbReference type="SMART" id="SM00342">
    <property type="entry name" value="HTH_ARAC"/>
    <property type="match status" value="1"/>
</dbReference>
<evidence type="ECO:0000256" key="4">
    <source>
        <dbReference type="PROSITE-ProRule" id="PRU00339"/>
    </source>
</evidence>
<protein>
    <submittedName>
        <fullName evidence="7">Helix-turn-helix domain-containing protein</fullName>
    </submittedName>
</protein>
<dbReference type="SUPFAM" id="SSF48452">
    <property type="entry name" value="TPR-like"/>
    <property type="match status" value="2"/>
</dbReference>
<dbReference type="AlphaFoldDB" id="A0A937DH54"/>
<keyword evidence="5" id="KW-0812">Transmembrane</keyword>
<dbReference type="RefSeq" id="WP_201920332.1">
    <property type="nucleotide sequence ID" value="NZ_JAERQG010000002.1"/>
</dbReference>
<dbReference type="InterPro" id="IPR019734">
    <property type="entry name" value="TPR_rpt"/>
</dbReference>
<evidence type="ECO:0000313" key="8">
    <source>
        <dbReference type="Proteomes" id="UP000642920"/>
    </source>
</evidence>
<dbReference type="GO" id="GO:0043565">
    <property type="term" value="F:sequence-specific DNA binding"/>
    <property type="evidence" value="ECO:0007669"/>
    <property type="project" value="InterPro"/>
</dbReference>
<dbReference type="PANTHER" id="PTHR43280">
    <property type="entry name" value="ARAC-FAMILY TRANSCRIPTIONAL REGULATOR"/>
    <property type="match status" value="1"/>
</dbReference>
<evidence type="ECO:0000313" key="7">
    <source>
        <dbReference type="EMBL" id="MBL0765528.1"/>
    </source>
</evidence>
<keyword evidence="4" id="KW-0802">TPR repeat</keyword>
<dbReference type="SMART" id="SM00028">
    <property type="entry name" value="TPR"/>
    <property type="match status" value="3"/>
</dbReference>
<dbReference type="SUPFAM" id="SSF46689">
    <property type="entry name" value="Homeodomain-like"/>
    <property type="match status" value="1"/>
</dbReference>
<name>A0A937DH54_9BACT</name>
<accession>A0A937DH54</accession>
<evidence type="ECO:0000259" key="6">
    <source>
        <dbReference type="PROSITE" id="PS01124"/>
    </source>
</evidence>
<dbReference type="Pfam" id="PF13181">
    <property type="entry name" value="TPR_8"/>
    <property type="match status" value="2"/>
</dbReference>
<sequence length="692" mass="79697">MTDYLHPKSPFLQKVVAVIQENISDEAFGVTELAEAVHMSRSNLLRKIKQETGVSVSVFIRNVKLQQANELLKEKELTVSEISYKVGFGSTSYFTKCFRELYGKTPGELLNESEQTEEKSSEAHVKNPEKKNSFKYYAFFGFLLIIPAAALAIYFFYKPTSRTEIQLSKSLAVLPFKNDSPDSSNIYFMNGLMEAILDNFQKIEDLKVTSRTTVEQYRNISKSIPELSEELGVSYFIEGSGQKMGNEIVLTIQLIEAPSDKHLWSKRYKRELKDIFELQADVAKSIAAEINAIITPEEQERIEKIPTNNLVAYDYYLKGLSLLNDETGEGLEEGIIQFKKAIQEDAQFANAYAYIAVSYYYLDVFQQQKQHTELLKQYADKAMELEPEMGESLIAHALYFMQIKEYQKAVEAFEKVLAYYPNIAWIHNFMSDIYAYVMPDTEKYLKHALQGIQVAAAGNDSIATSITYLHLSNALVQTGFLDEAEKYVKKSLAYNPKNHYSQYLKVYIKLGQDFDLEETKASLIKIYEQDTNKLDVIQEVAKVCYTLEDYEEAWQYYQKLVDIRESLHLDIYHSEDIKIAYVLEQVGKTAEAQSFYDSYLAYAENDQSIYKTLSLSAYYASKGAIEKGMEYLKAFTQYDSFQYWFVLFLDKDPVILQMQSHPDFQATIQKIKANFWAKHEELEKELGEKGLL</sequence>
<keyword evidence="2" id="KW-0238">DNA-binding</keyword>
<reference evidence="7" key="1">
    <citation type="submission" date="2021-01" db="EMBL/GenBank/DDBJ databases">
        <title>Marivirga sp. nov., isolated from intertidal surface sediments.</title>
        <authorList>
            <person name="Zhang M."/>
        </authorList>
    </citation>
    <scope>NUCLEOTIDE SEQUENCE</scope>
    <source>
        <strain evidence="7">SM1354</strain>
    </source>
</reference>
<comment type="caution">
    <text evidence="7">The sequence shown here is derived from an EMBL/GenBank/DDBJ whole genome shotgun (WGS) entry which is preliminary data.</text>
</comment>
<dbReference type="EMBL" id="JAERQG010000002">
    <property type="protein sequence ID" value="MBL0765528.1"/>
    <property type="molecule type" value="Genomic_DNA"/>
</dbReference>
<dbReference type="InterPro" id="IPR018060">
    <property type="entry name" value="HTH_AraC"/>
</dbReference>
<dbReference type="PANTHER" id="PTHR43280:SF2">
    <property type="entry name" value="HTH-TYPE TRANSCRIPTIONAL REGULATOR EXSA"/>
    <property type="match status" value="1"/>
</dbReference>
<feature type="transmembrane region" description="Helical" evidence="5">
    <location>
        <begin position="136"/>
        <end position="157"/>
    </location>
</feature>
<keyword evidence="5" id="KW-1133">Transmembrane helix</keyword>
<keyword evidence="5" id="KW-0472">Membrane</keyword>
<feature type="domain" description="HTH araC/xylS-type" evidence="6">
    <location>
        <begin position="13"/>
        <end position="112"/>
    </location>
</feature>
<evidence type="ECO:0000256" key="3">
    <source>
        <dbReference type="ARBA" id="ARBA00023163"/>
    </source>
</evidence>
<gene>
    <name evidence="7" type="ORF">JKP34_09715</name>
</gene>
<dbReference type="GO" id="GO:0003700">
    <property type="term" value="F:DNA-binding transcription factor activity"/>
    <property type="evidence" value="ECO:0007669"/>
    <property type="project" value="InterPro"/>
</dbReference>
<feature type="repeat" description="TPR" evidence="4">
    <location>
        <begin position="390"/>
        <end position="423"/>
    </location>
</feature>
<keyword evidence="1" id="KW-0805">Transcription regulation</keyword>
<keyword evidence="8" id="KW-1185">Reference proteome</keyword>
<evidence type="ECO:0000256" key="2">
    <source>
        <dbReference type="ARBA" id="ARBA00023125"/>
    </source>
</evidence>
<keyword evidence="3" id="KW-0804">Transcription</keyword>
<evidence type="ECO:0000256" key="1">
    <source>
        <dbReference type="ARBA" id="ARBA00023015"/>
    </source>
</evidence>
<dbReference type="InterPro" id="IPR020449">
    <property type="entry name" value="Tscrpt_reg_AraC-type_HTH"/>
</dbReference>
<dbReference type="PROSITE" id="PS01124">
    <property type="entry name" value="HTH_ARAC_FAMILY_2"/>
    <property type="match status" value="1"/>
</dbReference>
<dbReference type="Pfam" id="PF12833">
    <property type="entry name" value="HTH_18"/>
    <property type="match status" value="1"/>
</dbReference>
<organism evidence="7 8">
    <name type="scientific">Marivirga atlantica</name>
    <dbReference type="NCBI Taxonomy" id="1548457"/>
    <lineage>
        <taxon>Bacteria</taxon>
        <taxon>Pseudomonadati</taxon>
        <taxon>Bacteroidota</taxon>
        <taxon>Cytophagia</taxon>
        <taxon>Cytophagales</taxon>
        <taxon>Marivirgaceae</taxon>
        <taxon>Marivirga</taxon>
    </lineage>
</organism>
<dbReference type="PRINTS" id="PR00032">
    <property type="entry name" value="HTHARAC"/>
</dbReference>
<dbReference type="InterPro" id="IPR009057">
    <property type="entry name" value="Homeodomain-like_sf"/>
</dbReference>
<proteinExistence type="predicted"/>
<dbReference type="PROSITE" id="PS50005">
    <property type="entry name" value="TPR"/>
    <property type="match status" value="2"/>
</dbReference>
<evidence type="ECO:0000256" key="5">
    <source>
        <dbReference type="SAM" id="Phobius"/>
    </source>
</evidence>
<feature type="repeat" description="TPR" evidence="4">
    <location>
        <begin position="465"/>
        <end position="498"/>
    </location>
</feature>
<dbReference type="InterPro" id="IPR011990">
    <property type="entry name" value="TPR-like_helical_dom_sf"/>
</dbReference>
<dbReference type="Proteomes" id="UP000642920">
    <property type="component" value="Unassembled WGS sequence"/>
</dbReference>
<dbReference type="Gene3D" id="1.10.10.60">
    <property type="entry name" value="Homeodomain-like"/>
    <property type="match status" value="1"/>
</dbReference>